<proteinExistence type="inferred from homology"/>
<dbReference type="InterPro" id="IPR046346">
    <property type="entry name" value="Aminoacid_DH-like_N_sf"/>
</dbReference>
<dbReference type="NCBIfam" id="NF008058">
    <property type="entry name" value="PRK10792.1"/>
    <property type="match status" value="1"/>
</dbReference>
<evidence type="ECO:0000259" key="12">
    <source>
        <dbReference type="Pfam" id="PF00763"/>
    </source>
</evidence>
<evidence type="ECO:0000256" key="9">
    <source>
        <dbReference type="ARBA" id="ARBA00023167"/>
    </source>
</evidence>
<comment type="pathway">
    <text evidence="1 11">One-carbon metabolism; tetrahydrofolate interconversion.</text>
</comment>
<comment type="function">
    <text evidence="11">Catalyzes the oxidation of 5,10-methylenetetrahydrofolate to 5,10-methenyltetrahydrofolate and then the hydrolysis of 5,10-methenyltetrahydrofolate to 10-formyltetrahydrofolate.</text>
</comment>
<dbReference type="Pfam" id="PF02882">
    <property type="entry name" value="THF_DHG_CYH_C"/>
    <property type="match status" value="1"/>
</dbReference>
<evidence type="ECO:0000256" key="11">
    <source>
        <dbReference type="HAMAP-Rule" id="MF_01576"/>
    </source>
</evidence>
<dbReference type="PROSITE" id="PS00767">
    <property type="entry name" value="THF_DHG_CYH_2"/>
    <property type="match status" value="1"/>
</dbReference>
<dbReference type="Gene3D" id="3.40.50.10860">
    <property type="entry name" value="Leucine Dehydrogenase, chain A, domain 1"/>
    <property type="match status" value="1"/>
</dbReference>
<feature type="binding site" evidence="11">
    <location>
        <begin position="165"/>
        <end position="167"/>
    </location>
    <ligand>
        <name>NADP(+)</name>
        <dbReference type="ChEBI" id="CHEBI:58349"/>
    </ligand>
</feature>
<keyword evidence="2 11" id="KW-0554">One-carbon metabolism</keyword>
<evidence type="ECO:0000256" key="6">
    <source>
        <dbReference type="ARBA" id="ARBA00022857"/>
    </source>
</evidence>
<dbReference type="SUPFAM" id="SSF53223">
    <property type="entry name" value="Aminoacid dehydrogenase-like, N-terminal domain"/>
    <property type="match status" value="1"/>
</dbReference>
<comment type="catalytic activity">
    <reaction evidence="11">
        <text>(6R)-5,10-methylene-5,6,7,8-tetrahydrofolate + NADP(+) = (6R)-5,10-methenyltetrahydrofolate + NADPH</text>
        <dbReference type="Rhea" id="RHEA:22812"/>
        <dbReference type="ChEBI" id="CHEBI:15636"/>
        <dbReference type="ChEBI" id="CHEBI:57455"/>
        <dbReference type="ChEBI" id="CHEBI:57783"/>
        <dbReference type="ChEBI" id="CHEBI:58349"/>
        <dbReference type="EC" id="1.5.1.5"/>
    </reaction>
</comment>
<dbReference type="Pfam" id="PF00763">
    <property type="entry name" value="THF_DHG_CYH"/>
    <property type="match status" value="1"/>
</dbReference>
<protein>
    <recommendedName>
        <fullName evidence="11">Bifunctional protein FolD</fullName>
    </recommendedName>
    <domain>
        <recommendedName>
            <fullName evidence="11">Methylenetetrahydrofolate dehydrogenase</fullName>
            <ecNumber evidence="11">1.5.1.5</ecNumber>
        </recommendedName>
    </domain>
    <domain>
        <recommendedName>
            <fullName evidence="11">Methenyltetrahydrofolate cyclohydrolase</fullName>
            <ecNumber evidence="11">3.5.4.9</ecNumber>
        </recommendedName>
    </domain>
</protein>
<name>A0ABX1Q0E3_9RHOO</name>
<dbReference type="Proteomes" id="UP000623795">
    <property type="component" value="Unassembled WGS sequence"/>
</dbReference>
<dbReference type="InterPro" id="IPR020867">
    <property type="entry name" value="THF_DH/CycHdrlase_CS"/>
</dbReference>
<dbReference type="InterPro" id="IPR000672">
    <property type="entry name" value="THF_DH/CycHdrlase"/>
</dbReference>
<organism evidence="14 15">
    <name type="scientific">Aromatoleum toluvorans</name>
    <dbReference type="NCBI Taxonomy" id="92002"/>
    <lineage>
        <taxon>Bacteria</taxon>
        <taxon>Pseudomonadati</taxon>
        <taxon>Pseudomonadota</taxon>
        <taxon>Betaproteobacteria</taxon>
        <taxon>Rhodocyclales</taxon>
        <taxon>Rhodocyclaceae</taxon>
        <taxon>Aromatoleum</taxon>
    </lineage>
</organism>
<dbReference type="PANTHER" id="PTHR48099:SF5">
    <property type="entry name" value="C-1-TETRAHYDROFOLATE SYNTHASE, CYTOPLASMIC"/>
    <property type="match status" value="1"/>
</dbReference>
<keyword evidence="7 11" id="KW-0560">Oxidoreductase</keyword>
<dbReference type="EC" id="3.5.4.9" evidence="11"/>
<keyword evidence="15" id="KW-1185">Reference proteome</keyword>
<feature type="binding site" evidence="11">
    <location>
        <position position="231"/>
    </location>
    <ligand>
        <name>NADP(+)</name>
        <dbReference type="ChEBI" id="CHEBI:58349"/>
    </ligand>
</feature>
<keyword evidence="5 11" id="KW-0378">Hydrolase</keyword>
<keyword evidence="10 11" id="KW-0511">Multifunctional enzyme</keyword>
<feature type="domain" description="Tetrahydrofolate dehydrogenase/cyclohydrolase NAD(P)-binding" evidence="13">
    <location>
        <begin position="139"/>
        <end position="285"/>
    </location>
</feature>
<dbReference type="EMBL" id="WTVN01000025">
    <property type="protein sequence ID" value="NMG45153.1"/>
    <property type="molecule type" value="Genomic_DNA"/>
</dbReference>
<dbReference type="NCBIfam" id="NF010783">
    <property type="entry name" value="PRK14186.1"/>
    <property type="match status" value="1"/>
</dbReference>
<evidence type="ECO:0000259" key="13">
    <source>
        <dbReference type="Pfam" id="PF02882"/>
    </source>
</evidence>
<dbReference type="InterPro" id="IPR020630">
    <property type="entry name" value="THF_DH/CycHdrlase_cat_dom"/>
</dbReference>
<reference evidence="14 15" key="1">
    <citation type="submission" date="2019-12" db="EMBL/GenBank/DDBJ databases">
        <title>Comparative genomics gives insights into the taxonomy of the Azoarcus-Aromatoleum group and reveals separate origins of nif in the plant-associated Azoarcus and non-plant-associated Aromatoleum sub-groups.</title>
        <authorList>
            <person name="Lafos M."/>
            <person name="Maluk M."/>
            <person name="Batista M."/>
            <person name="Junghare M."/>
            <person name="Carmona M."/>
            <person name="Faoro H."/>
            <person name="Cruz L.M."/>
            <person name="Battistoni F."/>
            <person name="De Souza E."/>
            <person name="Pedrosa F."/>
            <person name="Chen W.-M."/>
            <person name="Poole P.S."/>
            <person name="Dixon R.A."/>
            <person name="James E.K."/>
        </authorList>
    </citation>
    <scope>NUCLEOTIDE SEQUENCE [LARGE SCALE GENOMIC DNA]</scope>
    <source>
        <strain evidence="14 15">Td21</strain>
    </source>
</reference>
<keyword evidence="4 11" id="KW-0658">Purine biosynthesis</keyword>
<evidence type="ECO:0000313" key="15">
    <source>
        <dbReference type="Proteomes" id="UP000623795"/>
    </source>
</evidence>
<dbReference type="InterPro" id="IPR036291">
    <property type="entry name" value="NAD(P)-bd_dom_sf"/>
</dbReference>
<evidence type="ECO:0000256" key="2">
    <source>
        <dbReference type="ARBA" id="ARBA00022563"/>
    </source>
</evidence>
<evidence type="ECO:0000256" key="1">
    <source>
        <dbReference type="ARBA" id="ARBA00004777"/>
    </source>
</evidence>
<comment type="catalytic activity">
    <reaction evidence="11">
        <text>(6R)-5,10-methenyltetrahydrofolate + H2O = (6R)-10-formyltetrahydrofolate + H(+)</text>
        <dbReference type="Rhea" id="RHEA:23700"/>
        <dbReference type="ChEBI" id="CHEBI:15377"/>
        <dbReference type="ChEBI" id="CHEBI:15378"/>
        <dbReference type="ChEBI" id="CHEBI:57455"/>
        <dbReference type="ChEBI" id="CHEBI:195366"/>
        <dbReference type="EC" id="3.5.4.9"/>
    </reaction>
</comment>
<evidence type="ECO:0000313" key="14">
    <source>
        <dbReference type="EMBL" id="NMG45153.1"/>
    </source>
</evidence>
<dbReference type="Gene3D" id="3.40.50.720">
    <property type="entry name" value="NAD(P)-binding Rossmann-like Domain"/>
    <property type="match status" value="1"/>
</dbReference>
<dbReference type="HAMAP" id="MF_01576">
    <property type="entry name" value="THF_DHG_CYH"/>
    <property type="match status" value="1"/>
</dbReference>
<evidence type="ECO:0000256" key="5">
    <source>
        <dbReference type="ARBA" id="ARBA00022801"/>
    </source>
</evidence>
<gene>
    <name evidence="11 14" type="primary">folD</name>
    <name evidence="14" type="ORF">GPA22_15640</name>
</gene>
<dbReference type="SUPFAM" id="SSF51735">
    <property type="entry name" value="NAD(P)-binding Rossmann-fold domains"/>
    <property type="match status" value="1"/>
</dbReference>
<dbReference type="NCBIfam" id="NF010786">
    <property type="entry name" value="PRK14189.1"/>
    <property type="match status" value="1"/>
</dbReference>
<dbReference type="CDD" id="cd01080">
    <property type="entry name" value="NAD_bind_m-THF_DH_Cyclohyd"/>
    <property type="match status" value="1"/>
</dbReference>
<dbReference type="PANTHER" id="PTHR48099">
    <property type="entry name" value="C-1-TETRAHYDROFOLATE SYNTHASE, CYTOPLASMIC-RELATED"/>
    <property type="match status" value="1"/>
</dbReference>
<keyword evidence="9 11" id="KW-0486">Methionine biosynthesis</keyword>
<feature type="domain" description="Tetrahydrofolate dehydrogenase/cyclohydrolase catalytic" evidence="12">
    <location>
        <begin position="6"/>
        <end position="120"/>
    </location>
</feature>
<keyword evidence="8 11" id="KW-0368">Histidine biosynthesis</keyword>
<evidence type="ECO:0000256" key="7">
    <source>
        <dbReference type="ARBA" id="ARBA00023002"/>
    </source>
</evidence>
<comment type="caution">
    <text evidence="14">The sequence shown here is derived from an EMBL/GenBank/DDBJ whole genome shotgun (WGS) entry which is preliminary data.</text>
</comment>
<comment type="caution">
    <text evidence="11">Lacks conserved residue(s) required for the propagation of feature annotation.</text>
</comment>
<dbReference type="PRINTS" id="PR00085">
    <property type="entry name" value="THFDHDRGNASE"/>
</dbReference>
<keyword evidence="3 11" id="KW-0028">Amino-acid biosynthesis</keyword>
<dbReference type="InterPro" id="IPR020631">
    <property type="entry name" value="THF_DH/CycHdrlase_NAD-bd_dom"/>
</dbReference>
<comment type="similarity">
    <text evidence="11">Belongs to the tetrahydrofolate dehydrogenase/cyclohydrolase family.</text>
</comment>
<evidence type="ECO:0000256" key="4">
    <source>
        <dbReference type="ARBA" id="ARBA00022755"/>
    </source>
</evidence>
<evidence type="ECO:0000256" key="10">
    <source>
        <dbReference type="ARBA" id="ARBA00023268"/>
    </source>
</evidence>
<keyword evidence="6 11" id="KW-0521">NADP</keyword>
<accession>A0ABX1Q0E3</accession>
<sequence length="290" mass="30430">MTARIIDGNALSARVRGELAQRAAQLTAQGVQPCLAVILVGDNPASAVYVRNKVSGCEKAGIRSLRFDFAVDVDAAQVMTKIAELNADPAVHGILVQLPLPKQFNEAEVLEAICVDKDVDGFHAENVGRLSQGQEAFLPCTPHGVMKMLEAEKVPVQGAEAVIIGRSNIVGKPMAMLLTNAGATVTVTHSKTRDLAFHTRRADILVAAIGKPRFVTADMIKPGAVVIDVGINRLTEGPDAGKLCGDVDFAAAKEVASAITPVPGGVGPMTITMLLANTVESAERALRKKG</sequence>
<comment type="subunit">
    <text evidence="11">Homodimer.</text>
</comment>
<evidence type="ECO:0000256" key="3">
    <source>
        <dbReference type="ARBA" id="ARBA00022605"/>
    </source>
</evidence>
<dbReference type="RefSeq" id="WP_169256996.1">
    <property type="nucleotide sequence ID" value="NZ_WTVN01000025.1"/>
</dbReference>
<dbReference type="EC" id="1.5.1.5" evidence="11"/>
<evidence type="ECO:0000256" key="8">
    <source>
        <dbReference type="ARBA" id="ARBA00023102"/>
    </source>
</evidence>